<dbReference type="SUPFAM" id="SSF53474">
    <property type="entry name" value="alpha/beta-Hydrolases"/>
    <property type="match status" value="1"/>
</dbReference>
<dbReference type="Gene3D" id="1.25.40.20">
    <property type="entry name" value="Ankyrin repeat-containing domain"/>
    <property type="match status" value="1"/>
</dbReference>
<dbReference type="Proteomes" id="UP001369815">
    <property type="component" value="Unassembled WGS sequence"/>
</dbReference>
<dbReference type="Pfam" id="PF24883">
    <property type="entry name" value="NPHP3_N"/>
    <property type="match status" value="1"/>
</dbReference>
<sequence>MDRTVFRLRQLPLDFDRLDAVEILSTALGVETSAIRIFSLARSVDPWLPSKVATLMFNDAVGVQSVLEDDKNPNITKRGDEWCIAADNLRDDLVLDAHFRGLTPLYDPDVHDADCIAISGLASHPFGSWQPKGRSKSFMWIRDALPQSLRNIRPILYGYDTTLVESLSFQTIFDLALGLINQLKANGWTLPTCKPVVFLAHSLGGIVLKQAFVSLANKLERDDPIRQAIRGAVFFGVPNLGMEQSHLMAVVEGQANMQLVEDLSIQSDYLQHLDQQFSGISYLQDALLYWCYETKKSPTVILDSSGKWSRTGPSEILVTPDSATRGLYGATTRSDSIYPINEDHSNMVKFPENDPNYSVVVQKLAQILFSRDSSPSEASETETLVLESSIIQKVTRPESTSVRGPSYDAILSSLYVPEGDRRVEEIEDKFEDTFDWIYDQPDSGFSEWLQNGDGLFWINGKPGSGKSTLMKFICRDRRTTDLLSDWRGESSYISVSFFFHYRGTSVQKSFEGLLRNVLHQIISKNRRLVKFLQSLFDPQDSLHPRMWTLPVLQKGFNNIIRQEEVPLHLCLFLDALDEYDGRLEFICRFLLELGKIAPTRTKRIKICFSSRPWQFFINAFQDIAGFQIQDFTQEDIRDYCLGSIREESLSSVILEDLVPDIVERSRGVFLWVKFVVKDLAQATRSTALDKGDLERLLESFPVELNAYYAEIIERIPRPYRWKAYAMLEVAVRSKDSLEPITFLCAVQCSDCKNIEEGRDAFSRIHGVNDDVAVAAHAMKESRKYCGGLIEVVKGINGSYVQVLHQTVEDFVTDPKFKQRVLGNLARITIENGNNFLAKCYFLMFETKDDPFLKHIHGMTVPATRMQLKQALINGTYARAAEHVSGRSMKVFLDSVSQTVYRKIYFESDLKIETTLEYAASTGLRLYFFESLLENPDLLRNTKHQLLSCVIRSTADPKDEEVKQTVKLLLDHGFTPLKDPMAFGLCAMKMLRGDGLYRAVDDDMNPLLRSRHIDLVELLLDYGQEPYISIPTIYRKQSVKSTLLHIGPFRAVKLLLDKGAFVNSLDSLGMTPLDHFCARNSLRAPNWFLAYEHYKRQHWELYKLTCLLTSRGGTIKNTSIESWEELLDGFMEAGFPTEDLRRSMAPTVRQLSESSSRRSFQRSPIQDNESGRTHRGTLSLQSPVQYQHQENNVHKTSSEQPSQNLSVPMLSVQGMQPRVSEQQPERHSEPIFRESLMQSSEIPPKRSLRLKIKKFIYRLLR</sequence>
<dbReference type="InterPro" id="IPR029058">
    <property type="entry name" value="AB_hydrolase_fold"/>
</dbReference>
<evidence type="ECO:0000256" key="1">
    <source>
        <dbReference type="ARBA" id="ARBA00022737"/>
    </source>
</evidence>
<dbReference type="AlphaFoldDB" id="A0AAX6MER0"/>
<evidence type="ECO:0000313" key="5">
    <source>
        <dbReference type="Proteomes" id="UP001369815"/>
    </source>
</evidence>
<name>A0AAX6MER0_9PEZI</name>
<feature type="region of interest" description="Disordered" evidence="2">
    <location>
        <begin position="1143"/>
        <end position="1179"/>
    </location>
</feature>
<protein>
    <recommendedName>
        <fullName evidence="3">Nephrocystin 3-like N-terminal domain-containing protein</fullName>
    </recommendedName>
</protein>
<evidence type="ECO:0000259" key="3">
    <source>
        <dbReference type="Pfam" id="PF24883"/>
    </source>
</evidence>
<dbReference type="InterPro" id="IPR027417">
    <property type="entry name" value="P-loop_NTPase"/>
</dbReference>
<dbReference type="InterPro" id="IPR056884">
    <property type="entry name" value="NPHP3-like_N"/>
</dbReference>
<comment type="caution">
    <text evidence="4">The sequence shown here is derived from an EMBL/GenBank/DDBJ whole genome shotgun (WGS) entry which is preliminary data.</text>
</comment>
<keyword evidence="1" id="KW-0677">Repeat</keyword>
<evidence type="ECO:0000313" key="4">
    <source>
        <dbReference type="EMBL" id="KAK6950652.1"/>
    </source>
</evidence>
<dbReference type="SUPFAM" id="SSF48403">
    <property type="entry name" value="Ankyrin repeat"/>
    <property type="match status" value="1"/>
</dbReference>
<reference evidence="4 5" key="1">
    <citation type="journal article" date="2024" name="Front Chem Biol">
        <title>Unveiling the potential of Daldinia eschscholtzii MFLUCC 19-0629 through bioactivity and bioinformatics studies for enhanced sustainable agriculture production.</title>
        <authorList>
            <person name="Brooks S."/>
            <person name="Weaver J.A."/>
            <person name="Klomchit A."/>
            <person name="Alharthi S.A."/>
            <person name="Onlamun T."/>
            <person name="Nurani R."/>
            <person name="Vong T.K."/>
            <person name="Alberti F."/>
            <person name="Greco C."/>
        </authorList>
    </citation>
    <scope>NUCLEOTIDE SEQUENCE [LARGE SCALE GENOMIC DNA]</scope>
    <source>
        <strain evidence="4">MFLUCC 19-0629</strain>
    </source>
</reference>
<dbReference type="PANTHER" id="PTHR10039">
    <property type="entry name" value="AMELOGENIN"/>
    <property type="match status" value="1"/>
</dbReference>
<gene>
    <name evidence="4" type="ORF">Daesc_007176</name>
</gene>
<feature type="domain" description="Nephrocystin 3-like N-terminal" evidence="3">
    <location>
        <begin position="433"/>
        <end position="611"/>
    </location>
</feature>
<dbReference type="SUPFAM" id="SSF52540">
    <property type="entry name" value="P-loop containing nucleoside triphosphate hydrolases"/>
    <property type="match status" value="1"/>
</dbReference>
<dbReference type="PANTHER" id="PTHR10039:SF5">
    <property type="entry name" value="NACHT DOMAIN-CONTAINING PROTEIN"/>
    <property type="match status" value="1"/>
</dbReference>
<evidence type="ECO:0000256" key="2">
    <source>
        <dbReference type="SAM" id="MobiDB-lite"/>
    </source>
</evidence>
<dbReference type="Gene3D" id="3.40.50.1820">
    <property type="entry name" value="alpha/beta hydrolase"/>
    <property type="match status" value="1"/>
</dbReference>
<dbReference type="InterPro" id="IPR036770">
    <property type="entry name" value="Ankyrin_rpt-contain_sf"/>
</dbReference>
<accession>A0AAX6MER0</accession>
<proteinExistence type="predicted"/>
<dbReference type="Gene3D" id="3.40.50.300">
    <property type="entry name" value="P-loop containing nucleotide triphosphate hydrolases"/>
    <property type="match status" value="1"/>
</dbReference>
<feature type="compositionally biased region" description="Low complexity" evidence="2">
    <location>
        <begin position="1148"/>
        <end position="1162"/>
    </location>
</feature>
<keyword evidence="5" id="KW-1185">Reference proteome</keyword>
<dbReference type="EMBL" id="JBANMG010000007">
    <property type="protein sequence ID" value="KAK6950652.1"/>
    <property type="molecule type" value="Genomic_DNA"/>
</dbReference>
<organism evidence="4 5">
    <name type="scientific">Daldinia eschscholtzii</name>
    <dbReference type="NCBI Taxonomy" id="292717"/>
    <lineage>
        <taxon>Eukaryota</taxon>
        <taxon>Fungi</taxon>
        <taxon>Dikarya</taxon>
        <taxon>Ascomycota</taxon>
        <taxon>Pezizomycotina</taxon>
        <taxon>Sordariomycetes</taxon>
        <taxon>Xylariomycetidae</taxon>
        <taxon>Xylariales</taxon>
        <taxon>Hypoxylaceae</taxon>
        <taxon>Daldinia</taxon>
    </lineage>
</organism>